<dbReference type="GO" id="GO:0007166">
    <property type="term" value="P:cell surface receptor signaling pathway"/>
    <property type="evidence" value="ECO:0007669"/>
    <property type="project" value="TreeGrafter"/>
</dbReference>
<dbReference type="InterPro" id="IPR013783">
    <property type="entry name" value="Ig-like_fold"/>
</dbReference>
<feature type="domain" description="Immunoglobulin V-set" evidence="13">
    <location>
        <begin position="49"/>
        <end position="124"/>
    </location>
</feature>
<dbReference type="GeneID" id="108261627"/>
<dbReference type="GO" id="GO:0031295">
    <property type="term" value="P:T cell costimulation"/>
    <property type="evidence" value="ECO:0007669"/>
    <property type="project" value="TreeGrafter"/>
</dbReference>
<keyword evidence="15" id="KW-1185">Reference proteome</keyword>
<dbReference type="PANTHER" id="PTHR25466">
    <property type="entry name" value="T-LYMPHOCYTE ACTIVATION ANTIGEN"/>
    <property type="match status" value="1"/>
</dbReference>
<keyword evidence="8" id="KW-0675">Receptor</keyword>
<dbReference type="GO" id="GO:0009897">
    <property type="term" value="C:external side of plasma membrane"/>
    <property type="evidence" value="ECO:0007669"/>
    <property type="project" value="TreeGrafter"/>
</dbReference>
<keyword evidence="9" id="KW-0325">Glycoprotein</keyword>
<evidence type="ECO:0000256" key="5">
    <source>
        <dbReference type="ARBA" id="ARBA00022989"/>
    </source>
</evidence>
<evidence type="ECO:0000256" key="9">
    <source>
        <dbReference type="ARBA" id="ARBA00023180"/>
    </source>
</evidence>
<evidence type="ECO:0000256" key="11">
    <source>
        <dbReference type="SAM" id="MobiDB-lite"/>
    </source>
</evidence>
<feature type="region of interest" description="Disordered" evidence="11">
    <location>
        <begin position="315"/>
        <end position="376"/>
    </location>
</feature>
<organism evidence="15 16">
    <name type="scientific">Ictalurus punctatus</name>
    <name type="common">Channel catfish</name>
    <name type="synonym">Silurus punctatus</name>
    <dbReference type="NCBI Taxonomy" id="7998"/>
    <lineage>
        <taxon>Eukaryota</taxon>
        <taxon>Metazoa</taxon>
        <taxon>Chordata</taxon>
        <taxon>Craniata</taxon>
        <taxon>Vertebrata</taxon>
        <taxon>Euteleostomi</taxon>
        <taxon>Actinopterygii</taxon>
        <taxon>Neopterygii</taxon>
        <taxon>Teleostei</taxon>
        <taxon>Ostariophysi</taxon>
        <taxon>Siluriformes</taxon>
        <taxon>Ictaluridae</taxon>
        <taxon>Ictalurus</taxon>
    </lineage>
</organism>
<keyword evidence="5 12" id="KW-1133">Transmembrane helix</keyword>
<reference evidence="16" key="2">
    <citation type="submission" date="2025-08" db="UniProtKB">
        <authorList>
            <consortium name="RefSeq"/>
        </authorList>
    </citation>
    <scope>IDENTIFICATION</scope>
    <source>
        <tissue evidence="16">Blood</tissue>
    </source>
</reference>
<sequence>MMKMFTRSSRHSRGIMTSCYSICIVLGIVCVNPLSAVSEFTVSGQVGSTAVLPCKLQTEVNGPPYIKWSIESETVFERVGEETYQGKGYEGRVDVPEEELRKGNCSLVLRNLTPTDAALYWSAKIVSRTKGSVETETVEISRVHLSVEDPLSAVSEFTVSGHVGSTAVLPCKLQTEVNGPPYIKWSIESVTVFERVGEETYQGEGYEGRVDVPEEELRKGNCSLVLRNLTPTDAALYWSAKIVSRTKGSVETETVEISRVHLSVEEKQKEEREAEKEVPRGVRVGVAGTIAVIAVIAVIGAVLYWCKRRRKQNCRNPDPPQTYSLPNTQINPANTSPDEDPNDQGEDLLNTSQDDHGSVVLEEGAVRYNPVRTDPE</sequence>
<dbReference type="InterPro" id="IPR036179">
    <property type="entry name" value="Ig-like_dom_sf"/>
</dbReference>
<keyword evidence="6 12" id="KW-0472">Membrane</keyword>
<feature type="domain" description="Immunoglobulin" evidence="14">
    <location>
        <begin position="39"/>
        <end position="143"/>
    </location>
</feature>
<dbReference type="Gene3D" id="2.60.40.10">
    <property type="entry name" value="Immunoglobulins"/>
    <property type="match status" value="2"/>
</dbReference>
<evidence type="ECO:0000256" key="1">
    <source>
        <dbReference type="ARBA" id="ARBA00004251"/>
    </source>
</evidence>
<evidence type="ECO:0000313" key="15">
    <source>
        <dbReference type="Proteomes" id="UP000221080"/>
    </source>
</evidence>
<dbReference type="GO" id="GO:0042130">
    <property type="term" value="P:negative regulation of T cell proliferation"/>
    <property type="evidence" value="ECO:0007669"/>
    <property type="project" value="TreeGrafter"/>
</dbReference>
<feature type="domain" description="Immunoglobulin V-set" evidence="13">
    <location>
        <begin position="166"/>
        <end position="241"/>
    </location>
</feature>
<evidence type="ECO:0000256" key="2">
    <source>
        <dbReference type="ARBA" id="ARBA00022475"/>
    </source>
</evidence>
<accession>A0A9F7RQV3</accession>
<dbReference type="SMART" id="SM00409">
    <property type="entry name" value="IG"/>
    <property type="match status" value="2"/>
</dbReference>
<dbReference type="InterPro" id="IPR003599">
    <property type="entry name" value="Ig_sub"/>
</dbReference>
<dbReference type="PANTHER" id="PTHR25466:SF11">
    <property type="entry name" value="GALECTIN 17-RELATED"/>
    <property type="match status" value="1"/>
</dbReference>
<evidence type="ECO:0000313" key="16">
    <source>
        <dbReference type="RefSeq" id="XP_053541798.1"/>
    </source>
</evidence>
<dbReference type="AlphaFoldDB" id="A0A9F7RQV3"/>
<dbReference type="InterPro" id="IPR051713">
    <property type="entry name" value="T-cell_Activation_Regulation"/>
</dbReference>
<evidence type="ECO:0000256" key="8">
    <source>
        <dbReference type="ARBA" id="ARBA00023170"/>
    </source>
</evidence>
<dbReference type="Pfam" id="PF07686">
    <property type="entry name" value="V-set"/>
    <property type="match status" value="2"/>
</dbReference>
<dbReference type="InterPro" id="IPR013106">
    <property type="entry name" value="Ig_V-set"/>
</dbReference>
<feature type="transmembrane region" description="Helical" evidence="12">
    <location>
        <begin position="284"/>
        <end position="306"/>
    </location>
</feature>
<comment type="subcellular location">
    <subcellularLocation>
        <location evidence="1">Cell membrane</location>
        <topology evidence="1">Single-pass type I membrane protein</topology>
    </subcellularLocation>
</comment>
<evidence type="ECO:0000259" key="14">
    <source>
        <dbReference type="SMART" id="SM00409"/>
    </source>
</evidence>
<evidence type="ECO:0000256" key="10">
    <source>
        <dbReference type="ARBA" id="ARBA00023319"/>
    </source>
</evidence>
<dbReference type="RefSeq" id="XP_053541798.1">
    <property type="nucleotide sequence ID" value="XM_053685823.1"/>
</dbReference>
<gene>
    <name evidence="16" type="primary">LOC108261627</name>
</gene>
<dbReference type="Proteomes" id="UP000221080">
    <property type="component" value="Chromosome 14"/>
</dbReference>
<evidence type="ECO:0000256" key="12">
    <source>
        <dbReference type="SAM" id="Phobius"/>
    </source>
</evidence>
<evidence type="ECO:0000256" key="6">
    <source>
        <dbReference type="ARBA" id="ARBA00023136"/>
    </source>
</evidence>
<evidence type="ECO:0000256" key="3">
    <source>
        <dbReference type="ARBA" id="ARBA00022692"/>
    </source>
</evidence>
<evidence type="ECO:0000259" key="13">
    <source>
        <dbReference type="SMART" id="SM00406"/>
    </source>
</evidence>
<keyword evidence="2" id="KW-1003">Cell membrane</keyword>
<keyword evidence="4" id="KW-0732">Signal</keyword>
<keyword evidence="3 12" id="KW-0812">Transmembrane</keyword>
<dbReference type="SUPFAM" id="SSF48726">
    <property type="entry name" value="Immunoglobulin"/>
    <property type="match status" value="2"/>
</dbReference>
<evidence type="ECO:0000256" key="7">
    <source>
        <dbReference type="ARBA" id="ARBA00023157"/>
    </source>
</evidence>
<feature type="domain" description="Immunoglobulin" evidence="14">
    <location>
        <begin position="156"/>
        <end position="260"/>
    </location>
</feature>
<feature type="compositionally biased region" description="Acidic residues" evidence="11">
    <location>
        <begin position="337"/>
        <end position="346"/>
    </location>
</feature>
<dbReference type="GO" id="GO:0042102">
    <property type="term" value="P:positive regulation of T cell proliferation"/>
    <property type="evidence" value="ECO:0007669"/>
    <property type="project" value="TreeGrafter"/>
</dbReference>
<dbReference type="SMART" id="SM00406">
    <property type="entry name" value="IGv"/>
    <property type="match status" value="2"/>
</dbReference>
<evidence type="ECO:0000256" key="4">
    <source>
        <dbReference type="ARBA" id="ARBA00022729"/>
    </source>
</evidence>
<protein>
    <submittedName>
        <fullName evidence="16">Uncharacterized protein LOC108261627 isoform X9</fullName>
    </submittedName>
</protein>
<dbReference type="GO" id="GO:0071222">
    <property type="term" value="P:cellular response to lipopolysaccharide"/>
    <property type="evidence" value="ECO:0007669"/>
    <property type="project" value="TreeGrafter"/>
</dbReference>
<dbReference type="GO" id="GO:0006955">
    <property type="term" value="P:immune response"/>
    <property type="evidence" value="ECO:0007669"/>
    <property type="project" value="TreeGrafter"/>
</dbReference>
<feature type="compositionally biased region" description="Polar residues" evidence="11">
    <location>
        <begin position="321"/>
        <end position="336"/>
    </location>
</feature>
<keyword evidence="7" id="KW-1015">Disulfide bond</keyword>
<keyword evidence="10" id="KW-0393">Immunoglobulin domain</keyword>
<proteinExistence type="predicted"/>
<name>A0A9F7RQV3_ICTPU</name>
<reference evidence="15" key="1">
    <citation type="journal article" date="2016" name="Nat. Commun.">
        <title>The channel catfish genome sequence provides insights into the evolution of scale formation in teleosts.</title>
        <authorList>
            <person name="Liu Z."/>
            <person name="Liu S."/>
            <person name="Yao J."/>
            <person name="Bao L."/>
            <person name="Zhang J."/>
            <person name="Li Y."/>
            <person name="Jiang C."/>
            <person name="Sun L."/>
            <person name="Wang R."/>
            <person name="Zhang Y."/>
            <person name="Zhou T."/>
            <person name="Zeng Q."/>
            <person name="Fu Q."/>
            <person name="Gao S."/>
            <person name="Li N."/>
            <person name="Koren S."/>
            <person name="Jiang Y."/>
            <person name="Zimin A."/>
            <person name="Xu P."/>
            <person name="Phillippy A.M."/>
            <person name="Geng X."/>
            <person name="Song L."/>
            <person name="Sun F."/>
            <person name="Li C."/>
            <person name="Wang X."/>
            <person name="Chen A."/>
            <person name="Jin Y."/>
            <person name="Yuan Z."/>
            <person name="Yang Y."/>
            <person name="Tan S."/>
            <person name="Peatman E."/>
            <person name="Lu J."/>
            <person name="Qin Z."/>
            <person name="Dunham R."/>
            <person name="Li Z."/>
            <person name="Sonstegard T."/>
            <person name="Feng J."/>
            <person name="Danzmann R.G."/>
            <person name="Schroeder S."/>
            <person name="Scheffler B."/>
            <person name="Duke M.V."/>
            <person name="Ballard L."/>
            <person name="Kucuktas H."/>
            <person name="Kaltenboeck L."/>
            <person name="Liu H."/>
            <person name="Armbruster J."/>
            <person name="Xie Y."/>
            <person name="Kirby M.L."/>
            <person name="Tian Y."/>
            <person name="Flanagan M.E."/>
            <person name="Mu W."/>
            <person name="Waldbieser G.C."/>
        </authorList>
    </citation>
    <scope>NUCLEOTIDE SEQUENCE [LARGE SCALE GENOMIC DNA]</scope>
    <source>
        <strain evidence="15">SDA103</strain>
    </source>
</reference>